<comment type="caution">
    <text evidence="7">The sequence shown here is derived from an EMBL/GenBank/DDBJ whole genome shotgun (WGS) entry which is preliminary data.</text>
</comment>
<organism evidence="7 8">
    <name type="scientific">Parvibaculum sedimenti</name>
    <dbReference type="NCBI Taxonomy" id="2608632"/>
    <lineage>
        <taxon>Bacteria</taxon>
        <taxon>Pseudomonadati</taxon>
        <taxon>Pseudomonadota</taxon>
        <taxon>Alphaproteobacteria</taxon>
        <taxon>Hyphomicrobiales</taxon>
        <taxon>Parvibaculaceae</taxon>
        <taxon>Parvibaculum</taxon>
    </lineage>
</organism>
<evidence type="ECO:0000313" key="7">
    <source>
        <dbReference type="EMBL" id="KAB7742097.1"/>
    </source>
</evidence>
<feature type="transmembrane region" description="Helical" evidence="6">
    <location>
        <begin position="73"/>
        <end position="93"/>
    </location>
</feature>
<feature type="transmembrane region" description="Helical" evidence="6">
    <location>
        <begin position="105"/>
        <end position="124"/>
    </location>
</feature>
<feature type="transmembrane region" description="Helical" evidence="6">
    <location>
        <begin position="130"/>
        <end position="152"/>
    </location>
</feature>
<dbReference type="EMBL" id="WESC01000002">
    <property type="protein sequence ID" value="KAB7742097.1"/>
    <property type="molecule type" value="Genomic_DNA"/>
</dbReference>
<dbReference type="GO" id="GO:0016787">
    <property type="term" value="F:hydrolase activity"/>
    <property type="evidence" value="ECO:0007669"/>
    <property type="project" value="TreeGrafter"/>
</dbReference>
<proteinExistence type="inferred from homology"/>
<evidence type="ECO:0000256" key="6">
    <source>
        <dbReference type="SAM" id="Phobius"/>
    </source>
</evidence>
<evidence type="ECO:0008006" key="9">
    <source>
        <dbReference type="Google" id="ProtNLM"/>
    </source>
</evidence>
<dbReference type="PANTHER" id="PTHR31885:SF6">
    <property type="entry name" value="GH04784P"/>
    <property type="match status" value="1"/>
</dbReference>
<feature type="transmembrane region" description="Helical" evidence="6">
    <location>
        <begin position="210"/>
        <end position="230"/>
    </location>
</feature>
<protein>
    <recommendedName>
        <fullName evidence="9">Lysoplasmalogenase</fullName>
    </recommendedName>
</protein>
<gene>
    <name evidence="7" type="ORF">F2P47_02135</name>
</gene>
<dbReference type="AlphaFoldDB" id="A0A6N6VPI0"/>
<keyword evidence="3 6" id="KW-0812">Transmembrane</keyword>
<evidence type="ECO:0000256" key="3">
    <source>
        <dbReference type="ARBA" id="ARBA00022692"/>
    </source>
</evidence>
<evidence type="ECO:0000256" key="2">
    <source>
        <dbReference type="ARBA" id="ARBA00007375"/>
    </source>
</evidence>
<name>A0A6N6VPI0_9HYPH</name>
<dbReference type="InterPro" id="IPR012506">
    <property type="entry name" value="TMEM86B-like"/>
</dbReference>
<keyword evidence="8" id="KW-1185">Reference proteome</keyword>
<feature type="transmembrane region" description="Helical" evidence="6">
    <location>
        <begin position="159"/>
        <end position="190"/>
    </location>
</feature>
<evidence type="ECO:0000256" key="4">
    <source>
        <dbReference type="ARBA" id="ARBA00022989"/>
    </source>
</evidence>
<dbReference type="Pfam" id="PF07947">
    <property type="entry name" value="YhhN"/>
    <property type="match status" value="1"/>
</dbReference>
<dbReference type="GO" id="GO:0016020">
    <property type="term" value="C:membrane"/>
    <property type="evidence" value="ECO:0007669"/>
    <property type="project" value="UniProtKB-SubCell"/>
</dbReference>
<dbReference type="Proteomes" id="UP000468901">
    <property type="component" value="Unassembled WGS sequence"/>
</dbReference>
<evidence type="ECO:0000256" key="1">
    <source>
        <dbReference type="ARBA" id="ARBA00004141"/>
    </source>
</evidence>
<keyword evidence="4 6" id="KW-1133">Transmembrane helix</keyword>
<evidence type="ECO:0000313" key="8">
    <source>
        <dbReference type="Proteomes" id="UP000468901"/>
    </source>
</evidence>
<reference evidence="7 8" key="1">
    <citation type="submission" date="2019-09" db="EMBL/GenBank/DDBJ databases">
        <title>Parvibaculum sedimenti sp. nov., isolated from sediment.</title>
        <authorList>
            <person name="Wang Y."/>
        </authorList>
    </citation>
    <scope>NUCLEOTIDE SEQUENCE [LARGE SCALE GENOMIC DNA]</scope>
    <source>
        <strain evidence="7 8">HXT-9</strain>
    </source>
</reference>
<keyword evidence="5 6" id="KW-0472">Membrane</keyword>
<accession>A0A6N6VPI0</accession>
<evidence type="ECO:0000256" key="5">
    <source>
        <dbReference type="ARBA" id="ARBA00023136"/>
    </source>
</evidence>
<comment type="subcellular location">
    <subcellularLocation>
        <location evidence="1">Membrane</location>
        <topology evidence="1">Multi-pass membrane protein</topology>
    </subcellularLocation>
</comment>
<sequence length="231" mass="24573">MGGEPMLNAALTLGDGLDTLRWALAGISLLTSLAYLAVESQPASTLRTTFKTAAIGAFVPLPLLDLGGNMANLTLVALAAAFLLSSFGDYFLALEDDDKNFPRGLGSFLLAHIFYLIVLVPHAITPRGPYLAGITLLALLSVGTLAWLWPVLGKLRVPVLLYMAVISAMAIAAFSVPLPWLGIGALLFVFSDAVIAISKFRYPVPFRGPIVWITYYAGQALIALSLLAALR</sequence>
<dbReference type="PANTHER" id="PTHR31885">
    <property type="entry name" value="GH04784P"/>
    <property type="match status" value="1"/>
</dbReference>
<comment type="similarity">
    <text evidence="2">Belongs to the TMEM86 family.</text>
</comment>